<dbReference type="EMBL" id="FNEJ01000006">
    <property type="protein sequence ID" value="SDI54143.1"/>
    <property type="molecule type" value="Genomic_DNA"/>
</dbReference>
<keyword evidence="3 5" id="KW-1133">Transmembrane helix</keyword>
<keyword evidence="2 5" id="KW-0812">Transmembrane</keyword>
<dbReference type="Gene3D" id="1.20.120.550">
    <property type="entry name" value="Membrane associated eicosanoid/glutathione metabolism-like domain"/>
    <property type="match status" value="1"/>
</dbReference>
<dbReference type="InterPro" id="IPR001129">
    <property type="entry name" value="Membr-assoc_MAPEG"/>
</dbReference>
<feature type="transmembrane region" description="Helical" evidence="5">
    <location>
        <begin position="59"/>
        <end position="76"/>
    </location>
</feature>
<evidence type="ECO:0000256" key="3">
    <source>
        <dbReference type="ARBA" id="ARBA00022989"/>
    </source>
</evidence>
<dbReference type="AlphaFoldDB" id="A0A1G8LET1"/>
<dbReference type="PANTHER" id="PTHR35371">
    <property type="entry name" value="INNER MEMBRANE PROTEIN"/>
    <property type="match status" value="1"/>
</dbReference>
<proteinExistence type="predicted"/>
<feature type="transmembrane region" description="Helical" evidence="5">
    <location>
        <begin position="88"/>
        <end position="105"/>
    </location>
</feature>
<dbReference type="InterPro" id="IPR023352">
    <property type="entry name" value="MAPEG-like_dom_sf"/>
</dbReference>
<dbReference type="SUPFAM" id="SSF161084">
    <property type="entry name" value="MAPEG domain-like"/>
    <property type="match status" value="1"/>
</dbReference>
<evidence type="ECO:0000256" key="4">
    <source>
        <dbReference type="ARBA" id="ARBA00023136"/>
    </source>
</evidence>
<comment type="subcellular location">
    <subcellularLocation>
        <location evidence="1">Membrane</location>
    </subcellularLocation>
</comment>
<protein>
    <submittedName>
        <fullName evidence="6">Uncharacterized conserved protein, MAPEG superfamily</fullName>
    </submittedName>
</protein>
<dbReference type="STRING" id="555512.SAMN04487993_1006118"/>
<dbReference type="Pfam" id="PF01124">
    <property type="entry name" value="MAPEG"/>
    <property type="match status" value="1"/>
</dbReference>
<accession>A0A1G8LET1</accession>
<dbReference type="OrthoDB" id="7743618at2"/>
<feature type="transmembrane region" description="Helical" evidence="5">
    <location>
        <begin position="111"/>
        <end position="128"/>
    </location>
</feature>
<sequence>MTPELTALTLAALLQGLQFLLFSILAQRQVGPKYAASPRDQKRELTGYAGRAQRALQNHFEALILFGIAAGVVTFADQGNALTGACALVYLGARVLYVPAYLFGWTPWRSLIWAMGFAATMILLIAALT</sequence>
<name>A0A1G8LET1_9RHOB</name>
<evidence type="ECO:0000313" key="6">
    <source>
        <dbReference type="EMBL" id="SDI54143.1"/>
    </source>
</evidence>
<organism evidence="6 7">
    <name type="scientific">Salipiger marinus</name>
    <dbReference type="NCBI Taxonomy" id="555512"/>
    <lineage>
        <taxon>Bacteria</taxon>
        <taxon>Pseudomonadati</taxon>
        <taxon>Pseudomonadota</taxon>
        <taxon>Alphaproteobacteria</taxon>
        <taxon>Rhodobacterales</taxon>
        <taxon>Roseobacteraceae</taxon>
        <taxon>Salipiger</taxon>
    </lineage>
</organism>
<keyword evidence="4 5" id="KW-0472">Membrane</keyword>
<evidence type="ECO:0000256" key="1">
    <source>
        <dbReference type="ARBA" id="ARBA00004370"/>
    </source>
</evidence>
<keyword evidence="7" id="KW-1185">Reference proteome</keyword>
<dbReference type="GO" id="GO:0016020">
    <property type="term" value="C:membrane"/>
    <property type="evidence" value="ECO:0007669"/>
    <property type="project" value="UniProtKB-SubCell"/>
</dbReference>
<dbReference type="Proteomes" id="UP000199093">
    <property type="component" value="Unassembled WGS sequence"/>
</dbReference>
<evidence type="ECO:0000256" key="2">
    <source>
        <dbReference type="ARBA" id="ARBA00022692"/>
    </source>
</evidence>
<reference evidence="6 7" key="1">
    <citation type="submission" date="2016-10" db="EMBL/GenBank/DDBJ databases">
        <authorList>
            <person name="de Groot N.N."/>
        </authorList>
    </citation>
    <scope>NUCLEOTIDE SEQUENCE [LARGE SCALE GENOMIC DNA]</scope>
    <source>
        <strain evidence="6 7">DSM 26424</strain>
    </source>
</reference>
<evidence type="ECO:0000313" key="7">
    <source>
        <dbReference type="Proteomes" id="UP000199093"/>
    </source>
</evidence>
<gene>
    <name evidence="6" type="ORF">SAMN04487993_1006118</name>
</gene>
<dbReference type="PANTHER" id="PTHR35371:SF1">
    <property type="entry name" value="BLR7753 PROTEIN"/>
    <property type="match status" value="1"/>
</dbReference>
<evidence type="ECO:0000256" key="5">
    <source>
        <dbReference type="SAM" id="Phobius"/>
    </source>
</evidence>
<dbReference type="RefSeq" id="WP_089845862.1">
    <property type="nucleotide sequence ID" value="NZ_FNEJ01000006.1"/>
</dbReference>